<dbReference type="InterPro" id="IPR007329">
    <property type="entry name" value="FMN-bd"/>
</dbReference>
<evidence type="ECO:0000256" key="2">
    <source>
        <dbReference type="ARBA" id="ARBA00022553"/>
    </source>
</evidence>
<dbReference type="Pfam" id="PF04205">
    <property type="entry name" value="FMN_bind"/>
    <property type="match status" value="1"/>
</dbReference>
<feature type="domain" description="FMN-binding" evidence="7">
    <location>
        <begin position="109"/>
        <end position="202"/>
    </location>
</feature>
<dbReference type="SMART" id="SM00900">
    <property type="entry name" value="FMN_bind"/>
    <property type="match status" value="1"/>
</dbReference>
<keyword evidence="6" id="KW-1133">Transmembrane helix</keyword>
<keyword evidence="4 6" id="KW-0288">FMN</keyword>
<dbReference type="GO" id="GO:0010181">
    <property type="term" value="F:FMN binding"/>
    <property type="evidence" value="ECO:0007669"/>
    <property type="project" value="InterPro"/>
</dbReference>
<comment type="function">
    <text evidence="6">Part of a membrane-bound complex that couples electron transfer with translocation of ions across the membrane.</text>
</comment>
<keyword evidence="6" id="KW-0812">Transmembrane</keyword>
<dbReference type="InterPro" id="IPR010209">
    <property type="entry name" value="Ion_transpt_RnfG/RsxG"/>
</dbReference>
<feature type="modified residue" description="FMN phosphoryl threonine" evidence="6">
    <location>
        <position position="185"/>
    </location>
</feature>
<proteinExistence type="inferred from homology"/>
<dbReference type="EMBL" id="CAADFR010000070">
    <property type="protein sequence ID" value="VFK40746.1"/>
    <property type="molecule type" value="Genomic_DNA"/>
</dbReference>
<sequence>MSDNSMNQTPQPSSLRLILTLTLAGLFSGLAIVGIYDATLPRITANKAMALQTAVFKVLPGIVRLQEIGYRNGEPFVPENRTAELESVYAGFDEKDYLVGYAIPAEGPGFQDTIRLLYGYHADRGRITGMEILESRETPGLGDKIYKDLDFVASFRGLRPEPPIRAVKKGARPASNEIDAITGATISSVAVVKIINQANAHWLPRLANAKNDDSVYRIYRQIQETRRNPTD</sequence>
<dbReference type="PANTHER" id="PTHR36118">
    <property type="entry name" value="ION-TRANSLOCATING OXIDOREDUCTASE COMPLEX SUBUNIT G"/>
    <property type="match status" value="1"/>
</dbReference>
<keyword evidence="6" id="KW-1003">Cell membrane</keyword>
<accession>A0A450YXW8</accession>
<reference evidence="9" key="1">
    <citation type="submission" date="2019-02" db="EMBL/GenBank/DDBJ databases">
        <authorList>
            <person name="Gruber-Vodicka R. H."/>
            <person name="Seah K. B. B."/>
        </authorList>
    </citation>
    <scope>NUCLEOTIDE SEQUENCE</scope>
    <source>
        <strain evidence="9">BECK_S1320</strain>
        <strain evidence="8">BECK_S1321</strain>
    </source>
</reference>
<comment type="similarity">
    <text evidence="6">Belongs to the RnfG family.</text>
</comment>
<comment type="subcellular location">
    <subcellularLocation>
        <location evidence="6">Cell inner membrane</location>
        <topology evidence="6">Single-pass membrane protein</topology>
    </subcellularLocation>
</comment>
<evidence type="ECO:0000256" key="5">
    <source>
        <dbReference type="ARBA" id="ARBA00022982"/>
    </source>
</evidence>
<name>A0A450YXW8_9GAMM</name>
<dbReference type="EC" id="7.-.-.-" evidence="6"/>
<keyword evidence="5 6" id="KW-0249">Electron transport</keyword>
<dbReference type="PANTHER" id="PTHR36118:SF1">
    <property type="entry name" value="ION-TRANSLOCATING OXIDOREDUCTASE COMPLEX SUBUNIT G"/>
    <property type="match status" value="1"/>
</dbReference>
<evidence type="ECO:0000313" key="9">
    <source>
        <dbReference type="EMBL" id="VFK46374.1"/>
    </source>
</evidence>
<evidence type="ECO:0000256" key="4">
    <source>
        <dbReference type="ARBA" id="ARBA00022643"/>
    </source>
</evidence>
<protein>
    <recommendedName>
        <fullName evidence="6">Ion-translocating oxidoreductase complex subunit G</fullName>
        <ecNumber evidence="6">7.-.-.-</ecNumber>
    </recommendedName>
    <alternativeName>
        <fullName evidence="6">Rnf electron transport complex subunit G</fullName>
    </alternativeName>
</protein>
<keyword evidence="1 6" id="KW-0813">Transport</keyword>
<keyword evidence="2 6" id="KW-0597">Phosphoprotein</keyword>
<dbReference type="GO" id="GO:0009055">
    <property type="term" value="F:electron transfer activity"/>
    <property type="evidence" value="ECO:0007669"/>
    <property type="project" value="InterPro"/>
</dbReference>
<dbReference type="GO" id="GO:0005886">
    <property type="term" value="C:plasma membrane"/>
    <property type="evidence" value="ECO:0007669"/>
    <property type="project" value="UniProtKB-SubCell"/>
</dbReference>
<keyword evidence="6" id="KW-1278">Translocase</keyword>
<evidence type="ECO:0000256" key="3">
    <source>
        <dbReference type="ARBA" id="ARBA00022630"/>
    </source>
</evidence>
<dbReference type="PIRSF" id="PIRSF006091">
    <property type="entry name" value="E_trnsport_RnfG"/>
    <property type="match status" value="1"/>
</dbReference>
<evidence type="ECO:0000313" key="8">
    <source>
        <dbReference type="EMBL" id="VFK40746.1"/>
    </source>
</evidence>
<keyword evidence="3 6" id="KW-0285">Flavoprotein</keyword>
<comment type="subunit">
    <text evidence="6">The complex is composed of six subunits: RnfA, RnfB, RnfC, RnfD, RnfE and RnfG.</text>
</comment>
<evidence type="ECO:0000256" key="6">
    <source>
        <dbReference type="HAMAP-Rule" id="MF_00479"/>
    </source>
</evidence>
<keyword evidence="6" id="KW-0997">Cell inner membrane</keyword>
<dbReference type="EMBL" id="CAADFU010000072">
    <property type="protein sequence ID" value="VFK46374.1"/>
    <property type="molecule type" value="Genomic_DNA"/>
</dbReference>
<gene>
    <name evidence="6" type="primary">rnfG</name>
    <name evidence="9" type="ORF">BECKSD772E_GA0070983_10722</name>
    <name evidence="8" type="ORF">BECKSD772F_GA0070984_10702</name>
</gene>
<evidence type="ECO:0000259" key="7">
    <source>
        <dbReference type="SMART" id="SM00900"/>
    </source>
</evidence>
<evidence type="ECO:0000256" key="1">
    <source>
        <dbReference type="ARBA" id="ARBA00022448"/>
    </source>
</evidence>
<dbReference type="AlphaFoldDB" id="A0A450YXW8"/>
<dbReference type="GO" id="GO:0022900">
    <property type="term" value="P:electron transport chain"/>
    <property type="evidence" value="ECO:0007669"/>
    <property type="project" value="UniProtKB-UniRule"/>
</dbReference>
<organism evidence="9">
    <name type="scientific">Candidatus Kentrum sp. SD</name>
    <dbReference type="NCBI Taxonomy" id="2126332"/>
    <lineage>
        <taxon>Bacteria</taxon>
        <taxon>Pseudomonadati</taxon>
        <taxon>Pseudomonadota</taxon>
        <taxon>Gammaproteobacteria</taxon>
        <taxon>Candidatus Kentrum</taxon>
    </lineage>
</organism>
<dbReference type="HAMAP" id="MF_00479">
    <property type="entry name" value="RsxG_RnfG"/>
    <property type="match status" value="1"/>
</dbReference>
<keyword evidence="6" id="KW-0472">Membrane</keyword>
<comment type="cofactor">
    <cofactor evidence="6">
        <name>FMN</name>
        <dbReference type="ChEBI" id="CHEBI:58210"/>
    </cofactor>
</comment>